<accession>A0A669F022</accession>
<reference evidence="3" key="1">
    <citation type="submission" date="2012-01" db="EMBL/GenBank/DDBJ databases">
        <title>The Genome Sequence of Oreochromis niloticus (Nile Tilapia).</title>
        <authorList>
            <consortium name="Broad Institute Genome Assembly Team"/>
            <consortium name="Broad Institute Sequencing Platform"/>
            <person name="Di Palma F."/>
            <person name="Johnson J."/>
            <person name="Lander E.S."/>
            <person name="Lindblad-Toh K."/>
        </authorList>
    </citation>
    <scope>NUCLEOTIDE SEQUENCE [LARGE SCALE GENOMIC DNA]</scope>
</reference>
<reference evidence="2" key="2">
    <citation type="submission" date="2025-08" db="UniProtKB">
        <authorList>
            <consortium name="Ensembl"/>
        </authorList>
    </citation>
    <scope>IDENTIFICATION</scope>
</reference>
<gene>
    <name evidence="2" type="primary">cnfn</name>
</gene>
<dbReference type="InterPro" id="IPR006461">
    <property type="entry name" value="PLAC_motif_containing"/>
</dbReference>
<dbReference type="Pfam" id="PF04749">
    <property type="entry name" value="PLAC8"/>
    <property type="match status" value="1"/>
</dbReference>
<organism evidence="2 3">
    <name type="scientific">Oreochromis niloticus</name>
    <name type="common">Nile tilapia</name>
    <name type="synonym">Tilapia nilotica</name>
    <dbReference type="NCBI Taxonomy" id="8128"/>
    <lineage>
        <taxon>Eukaryota</taxon>
        <taxon>Metazoa</taxon>
        <taxon>Chordata</taxon>
        <taxon>Craniata</taxon>
        <taxon>Vertebrata</taxon>
        <taxon>Euteleostomi</taxon>
        <taxon>Actinopterygii</taxon>
        <taxon>Neopterygii</taxon>
        <taxon>Teleostei</taxon>
        <taxon>Neoteleostei</taxon>
        <taxon>Acanthomorphata</taxon>
        <taxon>Ovalentaria</taxon>
        <taxon>Cichlomorphae</taxon>
        <taxon>Cichliformes</taxon>
        <taxon>Cichlidae</taxon>
        <taxon>African cichlids</taxon>
        <taxon>Pseudocrenilabrinae</taxon>
        <taxon>Oreochromini</taxon>
        <taxon>Oreochromis</taxon>
    </lineage>
</organism>
<evidence type="ECO:0000313" key="2">
    <source>
        <dbReference type="Ensembl" id="ENSONIP00000078745.1"/>
    </source>
</evidence>
<dbReference type="GeneTree" id="ENSGT00940000161202"/>
<dbReference type="NCBIfam" id="TIGR01571">
    <property type="entry name" value="A_thal_Cys_rich"/>
    <property type="match status" value="1"/>
</dbReference>
<evidence type="ECO:0000256" key="1">
    <source>
        <dbReference type="ARBA" id="ARBA00009024"/>
    </source>
</evidence>
<dbReference type="Proteomes" id="UP000005207">
    <property type="component" value="Linkage group LG11"/>
</dbReference>
<proteinExistence type="inferred from homology"/>
<dbReference type="PANTHER" id="PTHR15907">
    <property type="entry name" value="DUF614 FAMILY PROTEIN-RELATED"/>
    <property type="match status" value="1"/>
</dbReference>
<comment type="similarity">
    <text evidence="1">Belongs to the cornifelin family.</text>
</comment>
<reference evidence="2" key="3">
    <citation type="submission" date="2025-09" db="UniProtKB">
        <authorList>
            <consortium name="Ensembl"/>
        </authorList>
    </citation>
    <scope>IDENTIFICATION</scope>
</reference>
<dbReference type="Ensembl" id="ENSONIT00000071266.1">
    <property type="protein sequence ID" value="ENSONIP00000078745.1"/>
    <property type="gene ID" value="ENSONIG00000035573.1"/>
</dbReference>
<sequence>MSNFLSHWYIRSYTVSSGSSEWNTNACDCCEDCLCGTFVPCILACKVAQDSDESCCLACLPGALIALRTSIRNRYNIGGSVCDDWLVMACIPACGLCQMAREQKIRGN</sequence>
<name>A0A669F022_ORENI</name>
<protein>
    <submittedName>
        <fullName evidence="2">Cornifelin</fullName>
    </submittedName>
</protein>
<evidence type="ECO:0000313" key="3">
    <source>
        <dbReference type="Proteomes" id="UP000005207"/>
    </source>
</evidence>
<dbReference type="AlphaFoldDB" id="A0A669F022"/>
<keyword evidence="3" id="KW-1185">Reference proteome</keyword>